<comment type="catalytic activity">
    <reaction evidence="1">
        <text>1-(2-carboxyphenylamino)-1-deoxy-D-ribulose 5-phosphate + H(+) = (1S,2R)-1-C-(indol-3-yl)glycerol 3-phosphate + CO2 + H2O</text>
        <dbReference type="Rhea" id="RHEA:23476"/>
        <dbReference type="ChEBI" id="CHEBI:15377"/>
        <dbReference type="ChEBI" id="CHEBI:15378"/>
        <dbReference type="ChEBI" id="CHEBI:16526"/>
        <dbReference type="ChEBI" id="CHEBI:58613"/>
        <dbReference type="ChEBI" id="CHEBI:58866"/>
        <dbReference type="EC" id="4.1.1.48"/>
    </reaction>
</comment>
<evidence type="ECO:0000259" key="9">
    <source>
        <dbReference type="Pfam" id="PF00218"/>
    </source>
</evidence>
<keyword evidence="8" id="KW-0456">Lyase</keyword>
<dbReference type="RefSeq" id="WP_072695706.1">
    <property type="nucleotide sequence ID" value="NZ_FRDI01000002.1"/>
</dbReference>
<dbReference type="PANTHER" id="PTHR22854">
    <property type="entry name" value="TRYPTOPHAN BIOSYNTHESIS PROTEIN"/>
    <property type="match status" value="1"/>
</dbReference>
<name>A0A1M7RWN9_9BACT</name>
<organism evidence="10 11">
    <name type="scientific">Desulfovibrio litoralis DSM 11393</name>
    <dbReference type="NCBI Taxonomy" id="1121455"/>
    <lineage>
        <taxon>Bacteria</taxon>
        <taxon>Pseudomonadati</taxon>
        <taxon>Thermodesulfobacteriota</taxon>
        <taxon>Desulfovibrionia</taxon>
        <taxon>Desulfovibrionales</taxon>
        <taxon>Desulfovibrionaceae</taxon>
        <taxon>Desulfovibrio</taxon>
    </lineage>
</organism>
<dbReference type="STRING" id="1121455.SAMN02745728_00265"/>
<evidence type="ECO:0000256" key="4">
    <source>
        <dbReference type="ARBA" id="ARBA00022605"/>
    </source>
</evidence>
<feature type="domain" description="Indole-3-glycerol phosphate synthase" evidence="9">
    <location>
        <begin position="8"/>
        <end position="250"/>
    </location>
</feature>
<comment type="pathway">
    <text evidence="2">Amino-acid biosynthesis; L-tryptophan biosynthesis; L-tryptophan from chorismate: step 4/5.</text>
</comment>
<dbReference type="GO" id="GO:0004640">
    <property type="term" value="F:phosphoribosylanthranilate isomerase activity"/>
    <property type="evidence" value="ECO:0007669"/>
    <property type="project" value="TreeGrafter"/>
</dbReference>
<sequence>MLNKFRIAKEKEINALKILEKENKLPTPYQNIRPSFTNSLKNKYPTAIIAEYKRASPSLGDINLNISPEEAVEKYFSAGAAAISILTESDYFKGDLDFLFRANTTGLPLLRKDFILSPLQIIATASTPASAVLLIVRMLNDHEFEELLKLCAEFKLEAVCEVFDLKDLERAKKFNAQIIQVNNRDLDRLKIDLETSSRLITHKENGELWISASGISTPEEYNKLISLGFDAALIGSALMKGNNLTATLSTLLR</sequence>
<evidence type="ECO:0000256" key="6">
    <source>
        <dbReference type="ARBA" id="ARBA00022822"/>
    </source>
</evidence>
<dbReference type="InterPro" id="IPR011060">
    <property type="entry name" value="RibuloseP-bd_barrel"/>
</dbReference>
<dbReference type="UniPathway" id="UPA00035">
    <property type="reaction ID" value="UER00043"/>
</dbReference>
<dbReference type="CDD" id="cd00331">
    <property type="entry name" value="IGPS"/>
    <property type="match status" value="1"/>
</dbReference>
<keyword evidence="5" id="KW-0210">Decarboxylase</keyword>
<evidence type="ECO:0000256" key="2">
    <source>
        <dbReference type="ARBA" id="ARBA00004696"/>
    </source>
</evidence>
<dbReference type="OrthoDB" id="9804217at2"/>
<proteinExistence type="predicted"/>
<protein>
    <recommendedName>
        <fullName evidence="3">indole-3-glycerol-phosphate synthase</fullName>
        <ecNumber evidence="3">4.1.1.48</ecNumber>
    </recommendedName>
</protein>
<dbReference type="PROSITE" id="PS00614">
    <property type="entry name" value="IGPS"/>
    <property type="match status" value="1"/>
</dbReference>
<evidence type="ECO:0000256" key="5">
    <source>
        <dbReference type="ARBA" id="ARBA00022793"/>
    </source>
</evidence>
<dbReference type="InterPro" id="IPR013798">
    <property type="entry name" value="Indole-3-glycerol_P_synth_dom"/>
</dbReference>
<dbReference type="Pfam" id="PF00218">
    <property type="entry name" value="IGPS"/>
    <property type="match status" value="1"/>
</dbReference>
<dbReference type="GO" id="GO:0000162">
    <property type="term" value="P:L-tryptophan biosynthetic process"/>
    <property type="evidence" value="ECO:0007669"/>
    <property type="project" value="UniProtKB-UniPathway"/>
</dbReference>
<evidence type="ECO:0000256" key="8">
    <source>
        <dbReference type="ARBA" id="ARBA00023239"/>
    </source>
</evidence>
<reference evidence="10 11" key="1">
    <citation type="submission" date="2016-12" db="EMBL/GenBank/DDBJ databases">
        <authorList>
            <person name="Song W.-J."/>
            <person name="Kurnit D.M."/>
        </authorList>
    </citation>
    <scope>NUCLEOTIDE SEQUENCE [LARGE SCALE GENOMIC DNA]</scope>
    <source>
        <strain evidence="10 11">DSM 11393</strain>
    </source>
</reference>
<dbReference type="Gene3D" id="3.20.20.70">
    <property type="entry name" value="Aldolase class I"/>
    <property type="match status" value="1"/>
</dbReference>
<dbReference type="GO" id="GO:0004425">
    <property type="term" value="F:indole-3-glycerol-phosphate synthase activity"/>
    <property type="evidence" value="ECO:0007669"/>
    <property type="project" value="UniProtKB-EC"/>
</dbReference>
<dbReference type="InterPro" id="IPR045186">
    <property type="entry name" value="Indole-3-glycerol_P_synth"/>
</dbReference>
<dbReference type="SUPFAM" id="SSF51366">
    <property type="entry name" value="Ribulose-phoshate binding barrel"/>
    <property type="match status" value="1"/>
</dbReference>
<evidence type="ECO:0000313" key="11">
    <source>
        <dbReference type="Proteomes" id="UP000186469"/>
    </source>
</evidence>
<dbReference type="InterPro" id="IPR013785">
    <property type="entry name" value="Aldolase_TIM"/>
</dbReference>
<dbReference type="EC" id="4.1.1.48" evidence="3"/>
<dbReference type="Proteomes" id="UP000186469">
    <property type="component" value="Unassembled WGS sequence"/>
</dbReference>
<keyword evidence="7" id="KW-0057">Aromatic amino acid biosynthesis</keyword>
<evidence type="ECO:0000256" key="1">
    <source>
        <dbReference type="ARBA" id="ARBA00001633"/>
    </source>
</evidence>
<dbReference type="AlphaFoldDB" id="A0A1M7RWN9"/>
<evidence type="ECO:0000313" key="10">
    <source>
        <dbReference type="EMBL" id="SHN50596.1"/>
    </source>
</evidence>
<evidence type="ECO:0000256" key="3">
    <source>
        <dbReference type="ARBA" id="ARBA00012362"/>
    </source>
</evidence>
<dbReference type="EMBL" id="FRDI01000002">
    <property type="protein sequence ID" value="SHN50596.1"/>
    <property type="molecule type" value="Genomic_DNA"/>
</dbReference>
<keyword evidence="11" id="KW-1185">Reference proteome</keyword>
<evidence type="ECO:0000256" key="7">
    <source>
        <dbReference type="ARBA" id="ARBA00023141"/>
    </source>
</evidence>
<keyword evidence="4" id="KW-0028">Amino-acid biosynthesis</keyword>
<gene>
    <name evidence="10" type="ORF">SAMN02745728_00265</name>
</gene>
<accession>A0A1M7RWN9</accession>
<keyword evidence="6" id="KW-0822">Tryptophan biosynthesis</keyword>
<dbReference type="PANTHER" id="PTHR22854:SF2">
    <property type="entry name" value="INDOLE-3-GLYCEROL-PHOSPHATE SYNTHASE"/>
    <property type="match status" value="1"/>
</dbReference>
<dbReference type="InterPro" id="IPR001468">
    <property type="entry name" value="Indole-3-GlycerolPSynthase_CS"/>
</dbReference>